<comment type="similarity">
    <text evidence="2">Belongs to the small GTPase superfamily. Rab family.</text>
</comment>
<dbReference type="PROSITE" id="PS51420">
    <property type="entry name" value="RHO"/>
    <property type="match status" value="1"/>
</dbReference>
<evidence type="ECO:0000256" key="13">
    <source>
        <dbReference type="SAM" id="MobiDB-lite"/>
    </source>
</evidence>
<comment type="subcellular location">
    <subcellularLocation>
        <location evidence="12">Endomembrane system</location>
        <topology evidence="12">Lipid-anchor</topology>
    </subcellularLocation>
    <subcellularLocation>
        <location evidence="1">Nucleus</location>
    </subcellularLocation>
</comment>
<dbReference type="NCBIfam" id="TIGR00231">
    <property type="entry name" value="small_GTP"/>
    <property type="match status" value="1"/>
</dbReference>
<evidence type="ECO:0000256" key="2">
    <source>
        <dbReference type="ARBA" id="ARBA00006270"/>
    </source>
</evidence>
<evidence type="ECO:0000256" key="5">
    <source>
        <dbReference type="ARBA" id="ARBA00023125"/>
    </source>
</evidence>
<feature type="compositionally biased region" description="Basic residues" evidence="13">
    <location>
        <begin position="94"/>
        <end position="104"/>
    </location>
</feature>
<dbReference type="SMART" id="SM00176">
    <property type="entry name" value="RAN"/>
    <property type="match status" value="1"/>
</dbReference>
<keyword evidence="5" id="KW-0238">DNA-binding</keyword>
<keyword evidence="9" id="KW-0539">Nucleus</keyword>
<dbReference type="InterPro" id="IPR005225">
    <property type="entry name" value="Small_GTP-bd"/>
</dbReference>
<keyword evidence="8" id="KW-0804">Transcription</keyword>
<keyword evidence="7" id="KW-0472">Membrane</keyword>
<dbReference type="PROSITE" id="PS50888">
    <property type="entry name" value="BHLH"/>
    <property type="match status" value="1"/>
</dbReference>
<feature type="compositionally biased region" description="Low complexity" evidence="13">
    <location>
        <begin position="62"/>
        <end position="72"/>
    </location>
</feature>
<evidence type="ECO:0000256" key="10">
    <source>
        <dbReference type="ARBA" id="ARBA00023288"/>
    </source>
</evidence>
<dbReference type="Proteomes" id="UP000327013">
    <property type="component" value="Chromosome 3"/>
</dbReference>
<feature type="compositionally biased region" description="Basic and acidic residues" evidence="13">
    <location>
        <begin position="391"/>
        <end position="402"/>
    </location>
</feature>
<dbReference type="GO" id="GO:0046983">
    <property type="term" value="F:protein dimerization activity"/>
    <property type="evidence" value="ECO:0007669"/>
    <property type="project" value="InterPro"/>
</dbReference>
<evidence type="ECO:0000259" key="14">
    <source>
        <dbReference type="PROSITE" id="PS50888"/>
    </source>
</evidence>
<dbReference type="GO" id="GO:0012505">
    <property type="term" value="C:endomembrane system"/>
    <property type="evidence" value="ECO:0007669"/>
    <property type="project" value="UniProtKB-SubCell"/>
</dbReference>
<dbReference type="InterPro" id="IPR036638">
    <property type="entry name" value="HLH_DNA-bd_sf"/>
</dbReference>
<dbReference type="OrthoDB" id="2019494at2759"/>
<dbReference type="PROSITE" id="PS51419">
    <property type="entry name" value="RAB"/>
    <property type="match status" value="1"/>
</dbReference>
<keyword evidence="6" id="KW-0342">GTP-binding</keyword>
<evidence type="ECO:0000256" key="12">
    <source>
        <dbReference type="ARBA" id="ARBA00037868"/>
    </source>
</evidence>
<feature type="compositionally biased region" description="Low complexity" evidence="13">
    <location>
        <begin position="1"/>
        <end position="10"/>
    </location>
</feature>
<dbReference type="PROSITE" id="PS51421">
    <property type="entry name" value="RAS"/>
    <property type="match status" value="1"/>
</dbReference>
<dbReference type="SMART" id="SM00174">
    <property type="entry name" value="RHO"/>
    <property type="match status" value="1"/>
</dbReference>
<evidence type="ECO:0000256" key="8">
    <source>
        <dbReference type="ARBA" id="ARBA00023163"/>
    </source>
</evidence>
<keyword evidence="10" id="KW-0449">Lipoprotein</keyword>
<dbReference type="InterPro" id="IPR011598">
    <property type="entry name" value="bHLH_dom"/>
</dbReference>
<evidence type="ECO:0000256" key="6">
    <source>
        <dbReference type="ARBA" id="ARBA00023134"/>
    </source>
</evidence>
<reference evidence="15 16" key="1">
    <citation type="submission" date="2019-06" db="EMBL/GenBank/DDBJ databases">
        <title>A chromosomal-level reference genome of Carpinus fangiana (Coryloideae, Betulaceae).</title>
        <authorList>
            <person name="Yang X."/>
            <person name="Wang Z."/>
            <person name="Zhang L."/>
            <person name="Hao G."/>
            <person name="Liu J."/>
            <person name="Yang Y."/>
        </authorList>
    </citation>
    <scope>NUCLEOTIDE SEQUENCE [LARGE SCALE GENOMIC DNA]</scope>
    <source>
        <strain evidence="15">Cfa_2016G</strain>
        <tissue evidence="15">Leaf</tissue>
    </source>
</reference>
<evidence type="ECO:0000313" key="16">
    <source>
        <dbReference type="Proteomes" id="UP000327013"/>
    </source>
</evidence>
<feature type="compositionally biased region" description="Low complexity" evidence="13">
    <location>
        <begin position="84"/>
        <end position="93"/>
    </location>
</feature>
<dbReference type="SMART" id="SM00173">
    <property type="entry name" value="RAS"/>
    <property type="match status" value="1"/>
</dbReference>
<evidence type="ECO:0000256" key="4">
    <source>
        <dbReference type="ARBA" id="ARBA00023015"/>
    </source>
</evidence>
<dbReference type="InterPro" id="IPR001806">
    <property type="entry name" value="Small_GTPase"/>
</dbReference>
<accession>A0A5N6R0R4</accession>
<dbReference type="GO" id="GO:0005634">
    <property type="term" value="C:nucleus"/>
    <property type="evidence" value="ECO:0007669"/>
    <property type="project" value="UniProtKB-SubCell"/>
</dbReference>
<dbReference type="Gene3D" id="3.40.50.300">
    <property type="entry name" value="P-loop containing nucleotide triphosphate hydrolases"/>
    <property type="match status" value="1"/>
</dbReference>
<feature type="region of interest" description="Disordered" evidence="13">
    <location>
        <begin position="1"/>
        <end position="28"/>
    </location>
</feature>
<dbReference type="SMART" id="SM00353">
    <property type="entry name" value="HLH"/>
    <property type="match status" value="1"/>
</dbReference>
<gene>
    <name evidence="15" type="ORF">FH972_008561</name>
</gene>
<dbReference type="InterPro" id="IPR027417">
    <property type="entry name" value="P-loop_NTPase"/>
</dbReference>
<dbReference type="Pfam" id="PF00010">
    <property type="entry name" value="HLH"/>
    <property type="match status" value="1"/>
</dbReference>
<evidence type="ECO:0000256" key="7">
    <source>
        <dbReference type="ARBA" id="ARBA00023136"/>
    </source>
</evidence>
<keyword evidence="3" id="KW-0547">Nucleotide-binding</keyword>
<dbReference type="CDD" id="cd11393">
    <property type="entry name" value="bHLH_AtbHLH_like"/>
    <property type="match status" value="1"/>
</dbReference>
<keyword evidence="11" id="KW-0636">Prenylation</keyword>
<evidence type="ECO:0000256" key="9">
    <source>
        <dbReference type="ARBA" id="ARBA00023242"/>
    </source>
</evidence>
<dbReference type="GO" id="GO:0005525">
    <property type="term" value="F:GTP binding"/>
    <property type="evidence" value="ECO:0007669"/>
    <property type="project" value="UniProtKB-KW"/>
</dbReference>
<protein>
    <recommendedName>
        <fullName evidence="14">BHLH domain-containing protein</fullName>
    </recommendedName>
</protein>
<evidence type="ECO:0000313" key="15">
    <source>
        <dbReference type="EMBL" id="KAE8022790.1"/>
    </source>
</evidence>
<evidence type="ECO:0000256" key="11">
    <source>
        <dbReference type="ARBA" id="ARBA00023289"/>
    </source>
</evidence>
<dbReference type="PRINTS" id="PR00449">
    <property type="entry name" value="RASTRNSFRMNG"/>
</dbReference>
<keyword evidence="16" id="KW-1185">Reference proteome</keyword>
<feature type="domain" description="BHLH" evidence="14">
    <location>
        <begin position="306"/>
        <end position="356"/>
    </location>
</feature>
<proteinExistence type="inferred from homology"/>
<dbReference type="Pfam" id="PF00071">
    <property type="entry name" value="Ras"/>
    <property type="match status" value="1"/>
</dbReference>
<dbReference type="SUPFAM" id="SSF47459">
    <property type="entry name" value="HLH, helix-loop-helix DNA-binding domain"/>
    <property type="match status" value="1"/>
</dbReference>
<dbReference type="EMBL" id="CM017323">
    <property type="protein sequence ID" value="KAE8022790.1"/>
    <property type="molecule type" value="Genomic_DNA"/>
</dbReference>
<organism evidence="15 16">
    <name type="scientific">Carpinus fangiana</name>
    <dbReference type="NCBI Taxonomy" id="176857"/>
    <lineage>
        <taxon>Eukaryota</taxon>
        <taxon>Viridiplantae</taxon>
        <taxon>Streptophyta</taxon>
        <taxon>Embryophyta</taxon>
        <taxon>Tracheophyta</taxon>
        <taxon>Spermatophyta</taxon>
        <taxon>Magnoliopsida</taxon>
        <taxon>eudicotyledons</taxon>
        <taxon>Gunneridae</taxon>
        <taxon>Pentapetalae</taxon>
        <taxon>rosids</taxon>
        <taxon>fabids</taxon>
        <taxon>Fagales</taxon>
        <taxon>Betulaceae</taxon>
        <taxon>Carpinus</taxon>
    </lineage>
</organism>
<keyword evidence="4" id="KW-0805">Transcription regulation</keyword>
<feature type="region of interest" description="Disordered" evidence="13">
    <location>
        <begin position="380"/>
        <end position="406"/>
    </location>
</feature>
<feature type="region of interest" description="Disordered" evidence="13">
    <location>
        <begin position="47"/>
        <end position="112"/>
    </location>
</feature>
<dbReference type="SMART" id="SM00175">
    <property type="entry name" value="RAB"/>
    <property type="match status" value="1"/>
</dbReference>
<dbReference type="PANTHER" id="PTHR47979">
    <property type="entry name" value="DRAB11-RELATED"/>
    <property type="match status" value="1"/>
</dbReference>
<dbReference type="AlphaFoldDB" id="A0A5N6R0R4"/>
<dbReference type="CDD" id="cd01868">
    <property type="entry name" value="Rab11_like"/>
    <property type="match status" value="1"/>
</dbReference>
<dbReference type="GO" id="GO:0003677">
    <property type="term" value="F:DNA binding"/>
    <property type="evidence" value="ECO:0007669"/>
    <property type="project" value="UniProtKB-KW"/>
</dbReference>
<dbReference type="InterPro" id="IPR050209">
    <property type="entry name" value="Rab_GTPases_membrane_traffic"/>
</dbReference>
<name>A0A5N6R0R4_9ROSI</name>
<evidence type="ECO:0000256" key="3">
    <source>
        <dbReference type="ARBA" id="ARBA00022741"/>
    </source>
</evidence>
<dbReference type="SUPFAM" id="SSF52540">
    <property type="entry name" value="P-loop containing nucleoside triphosphate hydrolases"/>
    <property type="match status" value="1"/>
</dbReference>
<dbReference type="FunFam" id="3.40.50.300:FF:000274">
    <property type="entry name" value="ras-related protein RABA5a"/>
    <property type="match status" value="1"/>
</dbReference>
<dbReference type="GO" id="GO:0003924">
    <property type="term" value="F:GTPase activity"/>
    <property type="evidence" value="ECO:0007669"/>
    <property type="project" value="InterPro"/>
</dbReference>
<sequence>MYPSSSSLSSQKPNMGPTGLTRYGSAPGSLLTTAVDSVIGPNREFSALRSPSSLMGHPQYFSADSSSITSESTCRVNSSDDPKQQQQQQQQHQQHQHQHQHQHPPPKGLQRSYGLNEMAVGDFATASNFRSSGGGGGGSSASSALVRQRSSPAGFLSHQLASASDNGFPVTRASAGYIPKGGSNGGHGVSRLNSQLSFTRQDSLSQISEVSEDVVDGLSSDNGHQNATHSYATSSFGMDSWDNTNSIIFSAPHSKRAKNLDGFHCLHSLETQFSMPQTTLEMAAVEKLIHIPEDSVPCKIRAKRGCATHPRSIAERERRTRISGKLKKLQDLVPNMDKQTSYSDMLDLAVQHIKGLQNQVQQTSYSDMLDLAVQHIKGLQNQVQKSGRPKSSREKEETKMSSDDESGGEEYLFKVVIIGDSAVGKSNLLSRYARNEFNMHSKATIGVEFQTQVMDIDGKEVKAQIWDTAGQERFRAVTSAYYRGAVGALVVYDISRRTTFDSISRWLDELKTHSDTTVARMLVGNKCDLENIRAVSVEEGKSLAEAEGLFFMETSALDSTNVKKAFEIVIREIYNNVSRRVLNSDTYKAELSVNRVIAVIVSIKCVS</sequence>
<dbReference type="Gene3D" id="4.10.280.10">
    <property type="entry name" value="Helix-loop-helix DNA-binding domain"/>
    <property type="match status" value="1"/>
</dbReference>
<dbReference type="InterPro" id="IPR045239">
    <property type="entry name" value="bHLH95_bHLH"/>
</dbReference>
<evidence type="ECO:0000256" key="1">
    <source>
        <dbReference type="ARBA" id="ARBA00004123"/>
    </source>
</evidence>